<sequence length="468" mass="54832">MDNISPELQAEFERSAQASCISHPHGHADIAIDFENQIFGFPNYSKVFKNVVSYIYTSDLYTIVSHHDPVGRIDPNTGKLKIEGSLFATEDIWVMKSNGNEELLDTYSLNWVTSHEFGLSSFESKDFLEQTCISHSIWRIRMQNDSIEPWNNVRRRYAKEVENIKNAFLKVFEPRIRDVVTRFHRKYPYIELNAIHSKAFEIASILLIGENRKHIEQSVTKYHNEPSKKAENRKYFRDNSVHTLKSYKDDHKSSIDLVKKSAEALKDILFFAPRLDADTLLGLLQSDSYSSIISGAINRDSNRIYKPDANLNLAEFIFGKKGRYIPLFNYLKDYFKNDTKRHKKLRFNNDEKSFHEADNIEHQHLFKNSNQEDGPSYWLNDDSDNNSDFFRTSKKWKINIHNFTAEEIRNIEERVKLILPKKQSCAYSAWLKNSYNSNDTRERKNLERAKKKLLRLKIDVPLPSSQQK</sequence>
<comment type="caution">
    <text evidence="1">The sequence shown here is derived from an EMBL/GenBank/DDBJ whole genome shotgun (WGS) entry which is preliminary data.</text>
</comment>
<proteinExistence type="predicted"/>
<protein>
    <submittedName>
        <fullName evidence="1">Uncharacterized protein</fullName>
    </submittedName>
</protein>
<organism evidence="1 2">
    <name type="scientific">Candidatus Zambryskibacteria bacterium RIFCSPHIGHO2_02_38_10.5</name>
    <dbReference type="NCBI Taxonomy" id="1802742"/>
    <lineage>
        <taxon>Bacteria</taxon>
        <taxon>Candidatus Zambryskiibacteriota</taxon>
    </lineage>
</organism>
<dbReference type="AlphaFoldDB" id="A0A1G2TBB7"/>
<evidence type="ECO:0000313" key="2">
    <source>
        <dbReference type="Proteomes" id="UP000179264"/>
    </source>
</evidence>
<reference evidence="1 2" key="1">
    <citation type="journal article" date="2016" name="Nat. Commun.">
        <title>Thousands of microbial genomes shed light on interconnected biogeochemical processes in an aquifer system.</title>
        <authorList>
            <person name="Anantharaman K."/>
            <person name="Brown C.T."/>
            <person name="Hug L.A."/>
            <person name="Sharon I."/>
            <person name="Castelle C.J."/>
            <person name="Probst A.J."/>
            <person name="Thomas B.C."/>
            <person name="Singh A."/>
            <person name="Wilkins M.J."/>
            <person name="Karaoz U."/>
            <person name="Brodie E.L."/>
            <person name="Williams K.H."/>
            <person name="Hubbard S.S."/>
            <person name="Banfield J.F."/>
        </authorList>
    </citation>
    <scope>NUCLEOTIDE SEQUENCE [LARGE SCALE GENOMIC DNA]</scope>
</reference>
<gene>
    <name evidence="1" type="ORF">A2W58_01970</name>
</gene>
<evidence type="ECO:0000313" key="1">
    <source>
        <dbReference type="EMBL" id="OHA94009.1"/>
    </source>
</evidence>
<name>A0A1G2TBB7_9BACT</name>
<dbReference type="EMBL" id="MHVL01000004">
    <property type="protein sequence ID" value="OHA94009.1"/>
    <property type="molecule type" value="Genomic_DNA"/>
</dbReference>
<accession>A0A1G2TBB7</accession>
<dbReference type="Proteomes" id="UP000179264">
    <property type="component" value="Unassembled WGS sequence"/>
</dbReference>